<gene>
    <name evidence="2" type="ORF">RGQ29_017740</name>
</gene>
<evidence type="ECO:0000313" key="3">
    <source>
        <dbReference type="Proteomes" id="UP001324115"/>
    </source>
</evidence>
<dbReference type="Proteomes" id="UP001324115">
    <property type="component" value="Unassembled WGS sequence"/>
</dbReference>
<protein>
    <recommendedName>
        <fullName evidence="4">Mesoderm development candidate 2</fullName>
    </recommendedName>
</protein>
<feature type="region of interest" description="Disordered" evidence="1">
    <location>
        <begin position="207"/>
        <end position="230"/>
    </location>
</feature>
<evidence type="ECO:0000313" key="2">
    <source>
        <dbReference type="EMBL" id="KAK4593744.1"/>
    </source>
</evidence>
<reference evidence="2 3" key="1">
    <citation type="journal article" date="2023" name="G3 (Bethesda)">
        <title>A haplotype-resolved chromosome-scale genome for Quercus rubra L. provides insights into the genetics of adaptive traits for red oak species.</title>
        <authorList>
            <person name="Kapoor B."/>
            <person name="Jenkins J."/>
            <person name="Schmutz J."/>
            <person name="Zhebentyayeva T."/>
            <person name="Kuelheim C."/>
            <person name="Coggeshall M."/>
            <person name="Heim C."/>
            <person name="Lasky J.R."/>
            <person name="Leites L."/>
            <person name="Islam-Faridi N."/>
            <person name="Romero-Severson J."/>
            <person name="DeLeo V.L."/>
            <person name="Lucas S.M."/>
            <person name="Lazic D."/>
            <person name="Gailing O."/>
            <person name="Carlson J."/>
            <person name="Staton M."/>
        </authorList>
    </citation>
    <scope>NUCLEOTIDE SEQUENCE [LARGE SCALE GENOMIC DNA]</scope>
    <source>
        <strain evidence="2">Pseudo-F2</strain>
    </source>
</reference>
<comment type="caution">
    <text evidence="2">The sequence shown here is derived from an EMBL/GenBank/DDBJ whole genome shotgun (WGS) entry which is preliminary data.</text>
</comment>
<dbReference type="PANTHER" id="PTHR36357:SF1">
    <property type="entry name" value="OS03G0148300 PROTEIN"/>
    <property type="match status" value="1"/>
</dbReference>
<name>A0AAN7FQ44_QUERU</name>
<evidence type="ECO:0008006" key="4">
    <source>
        <dbReference type="Google" id="ProtNLM"/>
    </source>
</evidence>
<proteinExistence type="predicted"/>
<sequence length="230" mass="26179">MFSFFQFHTHTLAKPRKPMTKYITILLFLILPFLLSQNLKPVRHAEAAGPRKRRIQVTNDLDDIVDSEEDDGWKEWGKKSTSSGDESDLRPSDLWKMSDADIQAEMMNPHSGSSIGLVKLRFRSPPTEDMVADTAMKWTKVLKTGGIGARLMGIDLGTILFTIERGQDTTELREFLLDQPEAYEIKIGDQTFRRPGDPPFEEVIAELQNEKNKVDNTNPTENGKELKEEL</sequence>
<dbReference type="PANTHER" id="PTHR36357">
    <property type="entry name" value="OS03G0148300 PROTEIN"/>
    <property type="match status" value="1"/>
</dbReference>
<organism evidence="2 3">
    <name type="scientific">Quercus rubra</name>
    <name type="common">Northern red oak</name>
    <name type="synonym">Quercus borealis</name>
    <dbReference type="NCBI Taxonomy" id="3512"/>
    <lineage>
        <taxon>Eukaryota</taxon>
        <taxon>Viridiplantae</taxon>
        <taxon>Streptophyta</taxon>
        <taxon>Embryophyta</taxon>
        <taxon>Tracheophyta</taxon>
        <taxon>Spermatophyta</taxon>
        <taxon>Magnoliopsida</taxon>
        <taxon>eudicotyledons</taxon>
        <taxon>Gunneridae</taxon>
        <taxon>Pentapetalae</taxon>
        <taxon>rosids</taxon>
        <taxon>fabids</taxon>
        <taxon>Fagales</taxon>
        <taxon>Fagaceae</taxon>
        <taxon>Quercus</taxon>
    </lineage>
</organism>
<dbReference type="EMBL" id="JAXUIC010000004">
    <property type="protein sequence ID" value="KAK4593744.1"/>
    <property type="molecule type" value="Genomic_DNA"/>
</dbReference>
<feature type="region of interest" description="Disordered" evidence="1">
    <location>
        <begin position="71"/>
        <end position="92"/>
    </location>
</feature>
<evidence type="ECO:0000256" key="1">
    <source>
        <dbReference type="SAM" id="MobiDB-lite"/>
    </source>
</evidence>
<dbReference type="AlphaFoldDB" id="A0AAN7FQ44"/>
<accession>A0AAN7FQ44</accession>
<dbReference type="Gene3D" id="3.30.70.260">
    <property type="match status" value="1"/>
</dbReference>
<keyword evidence="3" id="KW-1185">Reference proteome</keyword>